<keyword evidence="2" id="KW-1185">Reference proteome</keyword>
<dbReference type="OrthoDB" id="3689965at2759"/>
<protein>
    <submittedName>
        <fullName evidence="1">Uncharacterized protein</fullName>
    </submittedName>
</protein>
<dbReference type="Proteomes" id="UP000078544">
    <property type="component" value="Unassembled WGS sequence"/>
</dbReference>
<evidence type="ECO:0000313" key="2">
    <source>
        <dbReference type="Proteomes" id="UP000078544"/>
    </source>
</evidence>
<gene>
    <name evidence="1" type="ORF">AAL_03721</name>
</gene>
<comment type="caution">
    <text evidence="1">The sequence shown here is derived from an EMBL/GenBank/DDBJ whole genome shotgun (WGS) entry which is preliminary data.</text>
</comment>
<sequence>MTDVLASGQVPGNEHYNDVVALCLDTALRSRNAVTIDRIQYAVAVEEVQLHQLFFVALAACGLADAAGATAAAAAGSKWPKPHPRTCYGTKGAAADAQGLDVRDLKEIANRLRALHTRREAESCDPLLKFTYVPGDRCSHWPVGVEGSAVVTAWLKGDEDVTVNLNDVANTIDPGDDADAAKVHASLIGCGAAGGYMGVIRSQYPHANSTDTPLTRHEIILKAFRSPFFTPQMCNPDEIVDPGYRPVDD</sequence>
<name>A0A162IND5_9HYPO</name>
<reference evidence="1 2" key="1">
    <citation type="journal article" date="2016" name="Genome Biol. Evol.">
        <title>Divergent and convergent evolution of fungal pathogenicity.</title>
        <authorList>
            <person name="Shang Y."/>
            <person name="Xiao G."/>
            <person name="Zheng P."/>
            <person name="Cen K."/>
            <person name="Zhan S."/>
            <person name="Wang C."/>
        </authorList>
    </citation>
    <scope>NUCLEOTIDE SEQUENCE [LARGE SCALE GENOMIC DNA]</scope>
    <source>
        <strain evidence="1 2">RCEF 2490</strain>
    </source>
</reference>
<organism evidence="1 2">
    <name type="scientific">Moelleriella libera RCEF 2490</name>
    <dbReference type="NCBI Taxonomy" id="1081109"/>
    <lineage>
        <taxon>Eukaryota</taxon>
        <taxon>Fungi</taxon>
        <taxon>Dikarya</taxon>
        <taxon>Ascomycota</taxon>
        <taxon>Pezizomycotina</taxon>
        <taxon>Sordariomycetes</taxon>
        <taxon>Hypocreomycetidae</taxon>
        <taxon>Hypocreales</taxon>
        <taxon>Clavicipitaceae</taxon>
        <taxon>Moelleriella</taxon>
    </lineage>
</organism>
<dbReference type="EMBL" id="AZGY01000007">
    <property type="protein sequence ID" value="KZZ96492.1"/>
    <property type="molecule type" value="Genomic_DNA"/>
</dbReference>
<dbReference type="AlphaFoldDB" id="A0A162IND5"/>
<evidence type="ECO:0000313" key="1">
    <source>
        <dbReference type="EMBL" id="KZZ96492.1"/>
    </source>
</evidence>
<proteinExistence type="predicted"/>
<accession>A0A162IND5</accession>